<dbReference type="Pfam" id="PF01594">
    <property type="entry name" value="AI-2E_transport"/>
    <property type="match status" value="1"/>
</dbReference>
<keyword evidence="4" id="KW-1003">Cell membrane</keyword>
<dbReference type="EMBL" id="OX458332">
    <property type="protein sequence ID" value="CAI8784376.1"/>
    <property type="molecule type" value="Genomic_DNA"/>
</dbReference>
<dbReference type="AlphaFoldDB" id="A0AA35XZT5"/>
<organism evidence="9 10">
    <name type="scientific">Methylococcus capsulatus</name>
    <dbReference type="NCBI Taxonomy" id="414"/>
    <lineage>
        <taxon>Bacteria</taxon>
        <taxon>Pseudomonadati</taxon>
        <taxon>Pseudomonadota</taxon>
        <taxon>Gammaproteobacteria</taxon>
        <taxon>Methylococcales</taxon>
        <taxon>Methylococcaceae</taxon>
        <taxon>Methylococcus</taxon>
    </lineage>
</organism>
<accession>A0AA35XZT5</accession>
<reference evidence="9" key="1">
    <citation type="submission" date="2023-03" db="EMBL/GenBank/DDBJ databases">
        <authorList>
            <person name="Pearce D."/>
        </authorList>
    </citation>
    <scope>NUCLEOTIDE SEQUENCE</scope>
    <source>
        <strain evidence="9">Mc</strain>
    </source>
</reference>
<keyword evidence="3" id="KW-0813">Transport</keyword>
<evidence type="ECO:0000256" key="7">
    <source>
        <dbReference type="ARBA" id="ARBA00023136"/>
    </source>
</evidence>
<feature type="transmembrane region" description="Helical" evidence="8">
    <location>
        <begin position="78"/>
        <end position="101"/>
    </location>
</feature>
<feature type="transmembrane region" description="Helical" evidence="8">
    <location>
        <begin position="48"/>
        <end position="66"/>
    </location>
</feature>
<feature type="transmembrane region" description="Helical" evidence="8">
    <location>
        <begin position="256"/>
        <end position="282"/>
    </location>
</feature>
<evidence type="ECO:0000256" key="1">
    <source>
        <dbReference type="ARBA" id="ARBA00004651"/>
    </source>
</evidence>
<dbReference type="PANTHER" id="PTHR21716">
    <property type="entry name" value="TRANSMEMBRANE PROTEIN"/>
    <property type="match status" value="1"/>
</dbReference>
<feature type="transmembrane region" description="Helical" evidence="8">
    <location>
        <begin position="289"/>
        <end position="308"/>
    </location>
</feature>
<keyword evidence="7 8" id="KW-0472">Membrane</keyword>
<dbReference type="Proteomes" id="UP001158598">
    <property type="component" value="Chromosome"/>
</dbReference>
<evidence type="ECO:0000256" key="6">
    <source>
        <dbReference type="ARBA" id="ARBA00022989"/>
    </source>
</evidence>
<comment type="subcellular location">
    <subcellularLocation>
        <location evidence="1">Cell membrane</location>
        <topology evidence="1">Multi-pass membrane protein</topology>
    </subcellularLocation>
</comment>
<dbReference type="GO" id="GO:0005886">
    <property type="term" value="C:plasma membrane"/>
    <property type="evidence" value="ECO:0007669"/>
    <property type="project" value="UniProtKB-SubCell"/>
</dbReference>
<gene>
    <name evidence="9" type="ORF">MCNOR_1264</name>
</gene>
<dbReference type="InterPro" id="IPR002549">
    <property type="entry name" value="AI-2E-like"/>
</dbReference>
<evidence type="ECO:0000313" key="9">
    <source>
        <dbReference type="EMBL" id="CAI8784376.1"/>
    </source>
</evidence>
<keyword evidence="5 8" id="KW-0812">Transmembrane</keyword>
<feature type="transmembrane region" description="Helical" evidence="8">
    <location>
        <begin position="21"/>
        <end position="42"/>
    </location>
</feature>
<dbReference type="RefSeq" id="WP_238536894.1">
    <property type="nucleotide sequence ID" value="NZ_OX458332.1"/>
</dbReference>
<evidence type="ECO:0000256" key="3">
    <source>
        <dbReference type="ARBA" id="ARBA00022448"/>
    </source>
</evidence>
<keyword evidence="6 8" id="KW-1133">Transmembrane helix</keyword>
<evidence type="ECO:0000256" key="5">
    <source>
        <dbReference type="ARBA" id="ARBA00022692"/>
    </source>
</evidence>
<feature type="transmembrane region" description="Helical" evidence="8">
    <location>
        <begin position="323"/>
        <end position="349"/>
    </location>
</feature>
<evidence type="ECO:0000313" key="10">
    <source>
        <dbReference type="Proteomes" id="UP001158598"/>
    </source>
</evidence>
<feature type="transmembrane region" description="Helical" evidence="8">
    <location>
        <begin position="225"/>
        <end position="250"/>
    </location>
</feature>
<sequence length="381" mass="40077">MNTSEPRASDGMLEKLISHRLIDLFIRVGLIGFLVIYCYQIFKPFIGLMLWSVILAVAFHPMHASLARRMGDKQGRAATVLVLAILLCVLVPTALLAISFADSATDLVRQVRDGSLKVPAPRAFVAEWPLLGDKLYALWSAAHEDIGSVAARFEPKIRTVTKEILGYAASAGSAVLKFLVSLVLAGVWMAYASSGHAAARAIANRMAGPGQGDALVRLSTTTIRAVAQGVIGIACIQALLLGAGFILVGVPAAGVLALLVLLLGIMQVPALLISLPTVIYVFMTDDSTIVAIMFAIYTIVAGSVDNILKPFMLGRGVDAPMPVILLGALGGMATGGIIGLFLGSVMLALGYQLFMAWVYDDAAVGGSRATGGQESRDSPLE</sequence>
<feature type="transmembrane region" description="Helical" evidence="8">
    <location>
        <begin position="164"/>
        <end position="191"/>
    </location>
</feature>
<dbReference type="PANTHER" id="PTHR21716:SF67">
    <property type="entry name" value="TRANSPORT PROTEIN YDIK-RELATED"/>
    <property type="match status" value="1"/>
</dbReference>
<name>A0AA35XZT5_METCP</name>
<evidence type="ECO:0000256" key="2">
    <source>
        <dbReference type="ARBA" id="ARBA00009773"/>
    </source>
</evidence>
<evidence type="ECO:0000256" key="4">
    <source>
        <dbReference type="ARBA" id="ARBA00022475"/>
    </source>
</evidence>
<evidence type="ECO:0000256" key="8">
    <source>
        <dbReference type="SAM" id="Phobius"/>
    </source>
</evidence>
<comment type="similarity">
    <text evidence="2">Belongs to the autoinducer-2 exporter (AI-2E) (TC 2.A.86) family.</text>
</comment>
<protein>
    <submittedName>
        <fullName evidence="9">Membrane protein</fullName>
    </submittedName>
</protein>
<proteinExistence type="inferred from homology"/>